<dbReference type="InterPro" id="IPR036047">
    <property type="entry name" value="F-box-like_dom_sf"/>
</dbReference>
<reference evidence="3" key="1">
    <citation type="submission" date="2020-01" db="EMBL/GenBank/DDBJ databases">
        <authorList>
            <consortium name="DOE Joint Genome Institute"/>
            <person name="Haridas S."/>
            <person name="Albert R."/>
            <person name="Binder M."/>
            <person name="Bloem J."/>
            <person name="Labutti K."/>
            <person name="Salamov A."/>
            <person name="Andreopoulos B."/>
            <person name="Baker S.E."/>
            <person name="Barry K."/>
            <person name="Bills G."/>
            <person name="Bluhm B.H."/>
            <person name="Cannon C."/>
            <person name="Castanera R."/>
            <person name="Culley D.E."/>
            <person name="Daum C."/>
            <person name="Ezra D."/>
            <person name="Gonzalez J.B."/>
            <person name="Henrissat B."/>
            <person name="Kuo A."/>
            <person name="Liang C."/>
            <person name="Lipzen A."/>
            <person name="Lutzoni F."/>
            <person name="Magnuson J."/>
            <person name="Mondo S."/>
            <person name="Nolan M."/>
            <person name="Ohm R."/>
            <person name="Pangilinan J."/>
            <person name="Park H.-J."/>
            <person name="Ramirez L."/>
            <person name="Alfaro M."/>
            <person name="Sun H."/>
            <person name="Tritt A."/>
            <person name="Yoshinaga Y."/>
            <person name="Zwiers L.-H."/>
            <person name="Turgeon B.G."/>
            <person name="Goodwin S.B."/>
            <person name="Spatafora J.W."/>
            <person name="Crous P.W."/>
            <person name="Grigoriev I.V."/>
        </authorList>
    </citation>
    <scope>NUCLEOTIDE SEQUENCE</scope>
    <source>
        <strain evidence="3">IPT5</strain>
    </source>
</reference>
<evidence type="ECO:0000313" key="3">
    <source>
        <dbReference type="EMBL" id="KAF2854191.1"/>
    </source>
</evidence>
<dbReference type="SUPFAM" id="SSF81383">
    <property type="entry name" value="F-box domain"/>
    <property type="match status" value="1"/>
</dbReference>
<name>A0A6A7BFJ5_9PLEO</name>
<protein>
    <recommendedName>
        <fullName evidence="2">F-box domain-containing protein</fullName>
    </recommendedName>
</protein>
<dbReference type="PROSITE" id="PS50181">
    <property type="entry name" value="FBOX"/>
    <property type="match status" value="1"/>
</dbReference>
<dbReference type="InterPro" id="IPR001810">
    <property type="entry name" value="F-box_dom"/>
</dbReference>
<dbReference type="OrthoDB" id="2687876at2759"/>
<dbReference type="Pfam" id="PF00646">
    <property type="entry name" value="F-box"/>
    <property type="match status" value="1"/>
</dbReference>
<feature type="region of interest" description="Disordered" evidence="1">
    <location>
        <begin position="229"/>
        <end position="248"/>
    </location>
</feature>
<evidence type="ECO:0000313" key="4">
    <source>
        <dbReference type="Proteomes" id="UP000799423"/>
    </source>
</evidence>
<evidence type="ECO:0000259" key="2">
    <source>
        <dbReference type="PROSITE" id="PS50181"/>
    </source>
</evidence>
<dbReference type="Proteomes" id="UP000799423">
    <property type="component" value="Unassembled WGS sequence"/>
</dbReference>
<proteinExistence type="predicted"/>
<gene>
    <name evidence="3" type="ORF">T440DRAFT_465188</name>
</gene>
<accession>A0A6A7BFJ5</accession>
<organism evidence="3 4">
    <name type="scientific">Plenodomus tracheiphilus IPT5</name>
    <dbReference type="NCBI Taxonomy" id="1408161"/>
    <lineage>
        <taxon>Eukaryota</taxon>
        <taxon>Fungi</taxon>
        <taxon>Dikarya</taxon>
        <taxon>Ascomycota</taxon>
        <taxon>Pezizomycotina</taxon>
        <taxon>Dothideomycetes</taxon>
        <taxon>Pleosporomycetidae</taxon>
        <taxon>Pleosporales</taxon>
        <taxon>Pleosporineae</taxon>
        <taxon>Leptosphaeriaceae</taxon>
        <taxon>Plenodomus</taxon>
    </lineage>
</organism>
<feature type="domain" description="F-box" evidence="2">
    <location>
        <begin position="41"/>
        <end position="87"/>
    </location>
</feature>
<keyword evidence="4" id="KW-1185">Reference proteome</keyword>
<evidence type="ECO:0000256" key="1">
    <source>
        <dbReference type="SAM" id="MobiDB-lite"/>
    </source>
</evidence>
<sequence length="335" mass="38113">MLPDNWRELSYRQLNLDDHTLDKNLPEYATSLQRKLAKKNAGVLETLSLELLQLILAQLDLRSVLNVRYVNRRCADLVDSLPELRTIARYGQNALRGLLAISTVATTSLEKLHQQLFEKSCEKCGDFAPYLYLITCARVCFLCLSNADQYCPLGIDLIKRKYGLNYNVIHSLPQMRCLPGVYSPGGCKIPRTLALYDAWSALQAAVTYHGSSDNVKTYIENSQAESMALHHRKTQEATEPSSRSSRLRKPASLFTYDRKSSNPRRFVAVIELPVVRKTSKAVDWGFYCKACRNANERPRHWRVRYDEETFEQHILTCGSIERGIHQVPLSLGGTT</sequence>
<dbReference type="AlphaFoldDB" id="A0A6A7BFJ5"/>
<dbReference type="EMBL" id="MU006293">
    <property type="protein sequence ID" value="KAF2854191.1"/>
    <property type="molecule type" value="Genomic_DNA"/>
</dbReference>